<dbReference type="InterPro" id="IPR054613">
    <property type="entry name" value="Peptidase_S78_dom"/>
</dbReference>
<keyword evidence="2" id="KW-0645">Protease</keyword>
<dbReference type="STRING" id="865938.Weevi_0115"/>
<evidence type="ECO:0000313" key="7">
    <source>
        <dbReference type="Proteomes" id="UP000008641"/>
    </source>
</evidence>
<reference evidence="7" key="2">
    <citation type="journal article" date="2011" name="Stand. Genomic Sci.">
        <title>Complete genome sequence of Weeksella virosa type strain (9751T).</title>
        <authorList>
            <person name="Lang E."/>
            <person name="Teshima H."/>
            <person name="Lucas S."/>
            <person name="Lapidus A."/>
            <person name="Hammon N."/>
            <person name="Deshpande S."/>
            <person name="Nolan M."/>
            <person name="Cheng J."/>
            <person name="Pitluck S."/>
            <person name="Liolios K."/>
            <person name="Pagani I."/>
            <person name="Mikhailova N."/>
            <person name="Ivanova N."/>
            <person name="Mavromatis K."/>
            <person name="Pati A."/>
            <person name="Tapia R."/>
            <person name="Han C."/>
            <person name="Goodwin L."/>
            <person name="Chen A."/>
            <person name="Palaniappan K."/>
            <person name="Land M."/>
            <person name="Hauser L."/>
            <person name="Chang Y."/>
            <person name="Jeffries C."/>
            <person name="Brambilla E."/>
            <person name="Kopitz M."/>
            <person name="Rohde M."/>
            <person name="Goker M."/>
            <person name="Tindall B."/>
            <person name="Detter J."/>
            <person name="Woyke T."/>
            <person name="Bristow J."/>
            <person name="Eisen J."/>
            <person name="Markowitz V."/>
            <person name="Hugenholtz P."/>
            <person name="Klenk H."/>
            <person name="Kyrpides N."/>
        </authorList>
    </citation>
    <scope>NUCLEOTIDE SEQUENCE [LARGE SCALE GENOMIC DNA]</scope>
    <source>
        <strain evidence="7">ATCC 43766 / DSM 16922 / JCM 21250 / NBRC 16016 / NCTC 11634 / CL345/78</strain>
    </source>
</reference>
<name>F0P2V1_WEEVC</name>
<evidence type="ECO:0000256" key="4">
    <source>
        <dbReference type="SAM" id="Coils"/>
    </source>
</evidence>
<dbReference type="GO" id="GO:0008233">
    <property type="term" value="F:peptidase activity"/>
    <property type="evidence" value="ECO:0007669"/>
    <property type="project" value="UniProtKB-KW"/>
</dbReference>
<keyword evidence="3" id="KW-0378">Hydrolase</keyword>
<dbReference type="GO" id="GO:0006508">
    <property type="term" value="P:proteolysis"/>
    <property type="evidence" value="ECO:0007669"/>
    <property type="project" value="UniProtKB-KW"/>
</dbReference>
<evidence type="ECO:0000259" key="5">
    <source>
        <dbReference type="Pfam" id="PF04586"/>
    </source>
</evidence>
<dbReference type="eggNOG" id="COG3740">
    <property type="taxonomic scope" value="Bacteria"/>
</dbReference>
<dbReference type="RefSeq" id="WP_013597233.1">
    <property type="nucleotide sequence ID" value="NC_015144.1"/>
</dbReference>
<proteinExistence type="predicted"/>
<dbReference type="OrthoDB" id="1064922at2"/>
<keyword evidence="4" id="KW-0175">Coiled coil</keyword>
<evidence type="ECO:0000256" key="3">
    <source>
        <dbReference type="ARBA" id="ARBA00022801"/>
    </source>
</evidence>
<reference evidence="6 7" key="1">
    <citation type="journal article" date="2011" name="Stand. Genomic Sci.">
        <title>Complete genome sequence of Weeksella virosa type strain (9751).</title>
        <authorList>
            <person name="Lang E."/>
            <person name="Teshima H."/>
            <person name="Lucas S."/>
            <person name="Lapidus A."/>
            <person name="Hammon N."/>
            <person name="Deshpande S."/>
            <person name="Nolan M."/>
            <person name="Cheng J.F."/>
            <person name="Pitluck S."/>
            <person name="Liolios K."/>
            <person name="Pagani I."/>
            <person name="Mikhailova N."/>
            <person name="Ivanova N."/>
            <person name="Mavromatis K."/>
            <person name="Pati A."/>
            <person name="Tapia R."/>
            <person name="Han C."/>
            <person name="Goodwin L."/>
            <person name="Chen A."/>
            <person name="Palaniappan K."/>
            <person name="Land M."/>
            <person name="Hauser L."/>
            <person name="Chang Y.J."/>
            <person name="Jeffries C.D."/>
            <person name="Brambilla E.M."/>
            <person name="Kopitz M."/>
            <person name="Rohde M."/>
            <person name="Goker M."/>
            <person name="Tindall B.J."/>
            <person name="Detter J.C."/>
            <person name="Woyke T."/>
            <person name="Bristow J."/>
            <person name="Eisen J.A."/>
            <person name="Markowitz V."/>
            <person name="Hugenholtz P."/>
            <person name="Klenk H.P."/>
            <person name="Kyrpides N.C."/>
        </authorList>
    </citation>
    <scope>NUCLEOTIDE SEQUENCE [LARGE SCALE GENOMIC DNA]</scope>
    <source>
        <strain evidence="7">ATCC 43766 / DSM 16922 / JCM 21250 / NBRC 16016 / NCTC 11634 / CL345/78</strain>
    </source>
</reference>
<dbReference type="HOGENOM" id="CLU_073787_0_0_10"/>
<sequence length="332" mass="36917">MTHQFIVSTENVNEYGYRILTAGIDVSQYERNPVVLYGHVRAFDDPKRVIGRCVKLWKEDGKLLAEIEFDEADEFAKEIAGKVERGYIRMASLHADVVETSLDSSLTLPNQIMETVTKCKLIEISIVDVGGNNDALKLSRNGSTVELRKLKSEYKNVDMSLKTIALSLALSANADENAVLDGIENLKKKAQEADKRAETAEQELEAQRVSEAETIVTEAVELGLLPEVSKPAILLAFKNDHNGQKESFAKLIADKKAELKQEAGQGTVAEIVLGAKGTKPNNHADAKECFDYLQKHDPIELKRINAEEPERYVKLAKAYGQGKRYVEQVNTK</sequence>
<feature type="coiled-coil region" evidence="4">
    <location>
        <begin position="183"/>
        <end position="210"/>
    </location>
</feature>
<dbReference type="Pfam" id="PF04586">
    <property type="entry name" value="Peptidase_S78"/>
    <property type="match status" value="1"/>
</dbReference>
<evidence type="ECO:0000256" key="2">
    <source>
        <dbReference type="ARBA" id="ARBA00022670"/>
    </source>
</evidence>
<evidence type="ECO:0000313" key="6">
    <source>
        <dbReference type="EMBL" id="ADX66841.1"/>
    </source>
</evidence>
<dbReference type="Proteomes" id="UP000008641">
    <property type="component" value="Chromosome"/>
</dbReference>
<dbReference type="EMBL" id="CP002455">
    <property type="protein sequence ID" value="ADX66841.1"/>
    <property type="molecule type" value="Genomic_DNA"/>
</dbReference>
<organism evidence="6 7">
    <name type="scientific">Weeksella virosa (strain ATCC 43766 / DSM 16922 / JCM 21250 / CCUG 30538 / CDC 9751 / IAM 14551 / NBRC 16016 / NCTC 11634 / CL345/78)</name>
    <dbReference type="NCBI Taxonomy" id="865938"/>
    <lineage>
        <taxon>Bacteria</taxon>
        <taxon>Pseudomonadati</taxon>
        <taxon>Bacteroidota</taxon>
        <taxon>Flavobacteriia</taxon>
        <taxon>Flavobacteriales</taxon>
        <taxon>Weeksellaceae</taxon>
        <taxon>Weeksella</taxon>
    </lineage>
</organism>
<dbReference type="KEGG" id="wvi:Weevi_0115"/>
<keyword evidence="1" id="KW-1188">Viral release from host cell</keyword>
<dbReference type="AlphaFoldDB" id="F0P2V1"/>
<accession>F0P2V1</accession>
<feature type="domain" description="Prohead serine protease" evidence="5">
    <location>
        <begin position="45"/>
        <end position="136"/>
    </location>
</feature>
<gene>
    <name evidence="6" type="ordered locus">Weevi_0115</name>
</gene>
<evidence type="ECO:0000256" key="1">
    <source>
        <dbReference type="ARBA" id="ARBA00022612"/>
    </source>
</evidence>
<keyword evidence="7" id="KW-1185">Reference proteome</keyword>
<protein>
    <recommendedName>
        <fullName evidence="5">Prohead serine protease domain-containing protein</fullName>
    </recommendedName>
</protein>